<evidence type="ECO:0000313" key="3">
    <source>
        <dbReference type="Proteomes" id="UP000076871"/>
    </source>
</evidence>
<dbReference type="AlphaFoldDB" id="A0A165HN81"/>
<gene>
    <name evidence="2" type="ORF">LAESUDRAFT_160268</name>
</gene>
<protein>
    <recommendedName>
        <fullName evidence="4">Zinc-ribbon 15 domain-containing protein</fullName>
    </recommendedName>
</protein>
<feature type="region of interest" description="Disordered" evidence="1">
    <location>
        <begin position="69"/>
        <end position="100"/>
    </location>
</feature>
<dbReference type="PANTHER" id="PTHR28139:SF1">
    <property type="entry name" value="UPF0768 PROTEIN YBL029C-A"/>
    <property type="match status" value="1"/>
</dbReference>
<dbReference type="Proteomes" id="UP000076871">
    <property type="component" value="Unassembled WGS sequence"/>
</dbReference>
<organism evidence="2 3">
    <name type="scientific">Laetiporus sulphureus 93-53</name>
    <dbReference type="NCBI Taxonomy" id="1314785"/>
    <lineage>
        <taxon>Eukaryota</taxon>
        <taxon>Fungi</taxon>
        <taxon>Dikarya</taxon>
        <taxon>Basidiomycota</taxon>
        <taxon>Agaricomycotina</taxon>
        <taxon>Agaricomycetes</taxon>
        <taxon>Polyporales</taxon>
        <taxon>Laetiporus</taxon>
    </lineage>
</organism>
<name>A0A165HN81_9APHY</name>
<dbReference type="PANTHER" id="PTHR28139">
    <property type="entry name" value="UPF0768 PROTEIN YBL029C-A"/>
    <property type="match status" value="1"/>
</dbReference>
<evidence type="ECO:0000313" key="2">
    <source>
        <dbReference type="EMBL" id="KZT11958.1"/>
    </source>
</evidence>
<accession>A0A165HN81</accession>
<evidence type="ECO:0000256" key="1">
    <source>
        <dbReference type="SAM" id="MobiDB-lite"/>
    </source>
</evidence>
<dbReference type="GeneID" id="63818430"/>
<dbReference type="InParanoid" id="A0A165HN81"/>
<dbReference type="EMBL" id="KV427606">
    <property type="protein sequence ID" value="KZT11958.1"/>
    <property type="molecule type" value="Genomic_DNA"/>
</dbReference>
<proteinExistence type="predicted"/>
<keyword evidence="3" id="KW-1185">Reference proteome</keyword>
<evidence type="ECO:0008006" key="4">
    <source>
        <dbReference type="Google" id="ProtNLM"/>
    </source>
</evidence>
<dbReference type="OrthoDB" id="5545479at2759"/>
<sequence>MFYLGGCPTKVTIDENLSSQRTCPACGDVAVSSGTSQDWLQCCFLRIIPLHTERVWVCETCDWRARIKESESTPGATGGSGPEMQQPRPSGEMQVPLATQ</sequence>
<reference evidence="2 3" key="1">
    <citation type="journal article" date="2016" name="Mol. Biol. Evol.">
        <title>Comparative Genomics of Early-Diverging Mushroom-Forming Fungi Provides Insights into the Origins of Lignocellulose Decay Capabilities.</title>
        <authorList>
            <person name="Nagy L.G."/>
            <person name="Riley R."/>
            <person name="Tritt A."/>
            <person name="Adam C."/>
            <person name="Daum C."/>
            <person name="Floudas D."/>
            <person name="Sun H."/>
            <person name="Yadav J.S."/>
            <person name="Pangilinan J."/>
            <person name="Larsson K.H."/>
            <person name="Matsuura K."/>
            <person name="Barry K."/>
            <person name="Labutti K."/>
            <person name="Kuo R."/>
            <person name="Ohm R.A."/>
            <person name="Bhattacharya S.S."/>
            <person name="Shirouzu T."/>
            <person name="Yoshinaga Y."/>
            <person name="Martin F.M."/>
            <person name="Grigoriev I.V."/>
            <person name="Hibbett D.S."/>
        </authorList>
    </citation>
    <scope>NUCLEOTIDE SEQUENCE [LARGE SCALE GENOMIC DNA]</scope>
    <source>
        <strain evidence="2 3">93-53</strain>
    </source>
</reference>
<dbReference type="RefSeq" id="XP_040769606.1">
    <property type="nucleotide sequence ID" value="XM_040901398.1"/>
</dbReference>